<dbReference type="AlphaFoldDB" id="A0A0T6B6M8"/>
<dbReference type="PRINTS" id="PR00081">
    <property type="entry name" value="GDHRDH"/>
</dbReference>
<accession>A0A0T6B6M8</accession>
<proteinExistence type="inferred from homology"/>
<evidence type="ECO:0000256" key="1">
    <source>
        <dbReference type="ARBA" id="ARBA00006484"/>
    </source>
</evidence>
<keyword evidence="5" id="KW-0812">Transmembrane</keyword>
<evidence type="ECO:0000256" key="3">
    <source>
        <dbReference type="ARBA" id="ARBA00037096"/>
    </source>
</evidence>
<reference evidence="6 7" key="1">
    <citation type="submission" date="2015-09" db="EMBL/GenBank/DDBJ databases">
        <title>Draft genome of the scarab beetle Oryctes borbonicus.</title>
        <authorList>
            <person name="Meyer J.M."/>
            <person name="Markov G.V."/>
            <person name="Baskaran P."/>
            <person name="Herrmann M."/>
            <person name="Sommer R.J."/>
            <person name="Roedelsperger C."/>
        </authorList>
    </citation>
    <scope>NUCLEOTIDE SEQUENCE [LARGE SCALE GENOMIC DNA]</scope>
    <source>
        <strain evidence="6">OB123</strain>
        <tissue evidence="6">Whole animal</tissue>
    </source>
</reference>
<evidence type="ECO:0000313" key="7">
    <source>
        <dbReference type="Proteomes" id="UP000051574"/>
    </source>
</evidence>
<dbReference type="GO" id="GO:0016491">
    <property type="term" value="F:oxidoreductase activity"/>
    <property type="evidence" value="ECO:0007669"/>
    <property type="project" value="UniProtKB-KW"/>
</dbReference>
<sequence length="320" mass="35329">MNYIRKVKMGAQEVRSQYWILGSSIGFAITIPLIIYKIFKGICLRRSYNKLSGKVVVITGASSGLGEALAHEFYKRGCQLVLCSRRRQELDRVRTDLLKIYPTVPTHHPIIMPMDLSDINSLSKVIDDILELTGRIDILVNNGGISHRGTVLETKPDVDIKIMLVNYFGAAALTKAVLRSMISQHSGHIVQVSSIQGLIGIPHRSAYAASKHALQAFSDCLRAEVSEHNIDVTVVSPGYIKTRLSLNAVTASGTAYGQMDKSTEQGQSPSEIAEEIVKAVVQKKKEAILAELVPKMGVFLRKYLPDLYFYAMARRAKVAS</sequence>
<dbReference type="SUPFAM" id="SSF51735">
    <property type="entry name" value="NAD(P)-binding Rossmann-fold domains"/>
    <property type="match status" value="1"/>
</dbReference>
<dbReference type="PRINTS" id="PR00080">
    <property type="entry name" value="SDRFAMILY"/>
</dbReference>
<dbReference type="Gene3D" id="3.40.50.720">
    <property type="entry name" value="NAD(P)-binding Rossmann-like Domain"/>
    <property type="match status" value="1"/>
</dbReference>
<dbReference type="InterPro" id="IPR036291">
    <property type="entry name" value="NAD(P)-bd_dom_sf"/>
</dbReference>
<comment type="similarity">
    <text evidence="1 4">Belongs to the short-chain dehydrogenases/reductases (SDR) family.</text>
</comment>
<evidence type="ECO:0000256" key="4">
    <source>
        <dbReference type="RuleBase" id="RU000363"/>
    </source>
</evidence>
<dbReference type="NCBIfam" id="NF004825">
    <property type="entry name" value="PRK06181.1"/>
    <property type="match status" value="1"/>
</dbReference>
<dbReference type="PANTHER" id="PTHR44196">
    <property type="entry name" value="DEHYDROGENASE/REDUCTASE SDR FAMILY MEMBER 7B"/>
    <property type="match status" value="1"/>
</dbReference>
<dbReference type="CDD" id="cd05332">
    <property type="entry name" value="11beta-HSD1_like_SDR_c"/>
    <property type="match status" value="1"/>
</dbReference>
<gene>
    <name evidence="6" type="ORF">AMK59_3245</name>
</gene>
<dbReference type="InterPro" id="IPR002347">
    <property type="entry name" value="SDR_fam"/>
</dbReference>
<comment type="function">
    <text evidence="3">Putative oxidoreductase.</text>
</comment>
<keyword evidence="2" id="KW-0560">Oxidoreductase</keyword>
<dbReference type="PROSITE" id="PS00061">
    <property type="entry name" value="ADH_SHORT"/>
    <property type="match status" value="1"/>
</dbReference>
<dbReference type="Pfam" id="PF00106">
    <property type="entry name" value="adh_short"/>
    <property type="match status" value="1"/>
</dbReference>
<dbReference type="PANTHER" id="PTHR44196:SF1">
    <property type="entry name" value="DEHYDROGENASE_REDUCTASE SDR FAMILY MEMBER 7B"/>
    <property type="match status" value="1"/>
</dbReference>
<comment type="caution">
    <text evidence="6">The sequence shown here is derived from an EMBL/GenBank/DDBJ whole genome shotgun (WGS) entry which is preliminary data.</text>
</comment>
<evidence type="ECO:0000256" key="5">
    <source>
        <dbReference type="SAM" id="Phobius"/>
    </source>
</evidence>
<evidence type="ECO:0000256" key="2">
    <source>
        <dbReference type="ARBA" id="ARBA00023002"/>
    </source>
</evidence>
<protein>
    <submittedName>
        <fullName evidence="6">Dehydrogenase</fullName>
    </submittedName>
</protein>
<dbReference type="InterPro" id="IPR020904">
    <property type="entry name" value="Sc_DH/Rdtase_CS"/>
</dbReference>
<dbReference type="GO" id="GO:0016020">
    <property type="term" value="C:membrane"/>
    <property type="evidence" value="ECO:0007669"/>
    <property type="project" value="TreeGrafter"/>
</dbReference>
<keyword evidence="5" id="KW-0472">Membrane</keyword>
<keyword evidence="5" id="KW-1133">Transmembrane helix</keyword>
<name>A0A0T6B6M8_9SCAR</name>
<dbReference type="EMBL" id="LJIG01009469">
    <property type="protein sequence ID" value="KRT83018.1"/>
    <property type="molecule type" value="Genomic_DNA"/>
</dbReference>
<dbReference type="Proteomes" id="UP000051574">
    <property type="component" value="Unassembled WGS sequence"/>
</dbReference>
<evidence type="ECO:0000313" key="6">
    <source>
        <dbReference type="EMBL" id="KRT83018.1"/>
    </source>
</evidence>
<feature type="transmembrane region" description="Helical" evidence="5">
    <location>
        <begin position="18"/>
        <end position="39"/>
    </location>
</feature>
<dbReference type="OrthoDB" id="5307821at2759"/>
<organism evidence="6 7">
    <name type="scientific">Oryctes borbonicus</name>
    <dbReference type="NCBI Taxonomy" id="1629725"/>
    <lineage>
        <taxon>Eukaryota</taxon>
        <taxon>Metazoa</taxon>
        <taxon>Ecdysozoa</taxon>
        <taxon>Arthropoda</taxon>
        <taxon>Hexapoda</taxon>
        <taxon>Insecta</taxon>
        <taxon>Pterygota</taxon>
        <taxon>Neoptera</taxon>
        <taxon>Endopterygota</taxon>
        <taxon>Coleoptera</taxon>
        <taxon>Polyphaga</taxon>
        <taxon>Scarabaeiformia</taxon>
        <taxon>Scarabaeidae</taxon>
        <taxon>Dynastinae</taxon>
        <taxon>Oryctes</taxon>
    </lineage>
</organism>
<dbReference type="PIRSF" id="PIRSF000126">
    <property type="entry name" value="11-beta-HSD1"/>
    <property type="match status" value="1"/>
</dbReference>
<keyword evidence="7" id="KW-1185">Reference proteome</keyword>